<keyword evidence="3" id="KW-1185">Reference proteome</keyword>
<accession>A0A2I0ARG1</accession>
<feature type="region of interest" description="Disordered" evidence="1">
    <location>
        <begin position="18"/>
        <end position="37"/>
    </location>
</feature>
<dbReference type="AlphaFoldDB" id="A0A2I0ARG1"/>
<dbReference type="EMBL" id="KZ451957">
    <property type="protein sequence ID" value="PKA58056.1"/>
    <property type="molecule type" value="Genomic_DNA"/>
</dbReference>
<organism evidence="2 3">
    <name type="scientific">Apostasia shenzhenica</name>
    <dbReference type="NCBI Taxonomy" id="1088818"/>
    <lineage>
        <taxon>Eukaryota</taxon>
        <taxon>Viridiplantae</taxon>
        <taxon>Streptophyta</taxon>
        <taxon>Embryophyta</taxon>
        <taxon>Tracheophyta</taxon>
        <taxon>Spermatophyta</taxon>
        <taxon>Magnoliopsida</taxon>
        <taxon>Liliopsida</taxon>
        <taxon>Asparagales</taxon>
        <taxon>Orchidaceae</taxon>
        <taxon>Apostasioideae</taxon>
        <taxon>Apostasia</taxon>
    </lineage>
</organism>
<dbReference type="Proteomes" id="UP000236161">
    <property type="component" value="Unassembled WGS sequence"/>
</dbReference>
<evidence type="ECO:0000313" key="3">
    <source>
        <dbReference type="Proteomes" id="UP000236161"/>
    </source>
</evidence>
<evidence type="ECO:0000313" key="2">
    <source>
        <dbReference type="EMBL" id="PKA58056.1"/>
    </source>
</evidence>
<proteinExistence type="predicted"/>
<sequence length="99" mass="10642">MASHLVLVGEAAGSEGGQWAHVRGEERGGSSRRSRASFKGGRACKVLDALGDDPKRERERAMDRGVICFWRITGVGLALVTSAIQSFVADFTDDENCDS</sequence>
<name>A0A2I0ARG1_9ASPA</name>
<evidence type="ECO:0000256" key="1">
    <source>
        <dbReference type="SAM" id="MobiDB-lite"/>
    </source>
</evidence>
<protein>
    <submittedName>
        <fullName evidence="2">Uncharacterized protein</fullName>
    </submittedName>
</protein>
<gene>
    <name evidence="2" type="ORF">AXF42_Ash019282</name>
</gene>
<reference evidence="2 3" key="1">
    <citation type="journal article" date="2017" name="Nature">
        <title>The Apostasia genome and the evolution of orchids.</title>
        <authorList>
            <person name="Zhang G.Q."/>
            <person name="Liu K.W."/>
            <person name="Li Z."/>
            <person name="Lohaus R."/>
            <person name="Hsiao Y.Y."/>
            <person name="Niu S.C."/>
            <person name="Wang J.Y."/>
            <person name="Lin Y.C."/>
            <person name="Xu Q."/>
            <person name="Chen L.J."/>
            <person name="Yoshida K."/>
            <person name="Fujiwara S."/>
            <person name="Wang Z.W."/>
            <person name="Zhang Y.Q."/>
            <person name="Mitsuda N."/>
            <person name="Wang M."/>
            <person name="Liu G.H."/>
            <person name="Pecoraro L."/>
            <person name="Huang H.X."/>
            <person name="Xiao X.J."/>
            <person name="Lin M."/>
            <person name="Wu X.Y."/>
            <person name="Wu W.L."/>
            <person name="Chen Y.Y."/>
            <person name="Chang S.B."/>
            <person name="Sakamoto S."/>
            <person name="Ohme-Takagi M."/>
            <person name="Yagi M."/>
            <person name="Zeng S.J."/>
            <person name="Shen C.Y."/>
            <person name="Yeh C.M."/>
            <person name="Luo Y.B."/>
            <person name="Tsai W.C."/>
            <person name="Van de Peer Y."/>
            <person name="Liu Z.J."/>
        </authorList>
    </citation>
    <scope>NUCLEOTIDE SEQUENCE [LARGE SCALE GENOMIC DNA]</scope>
    <source>
        <strain evidence="3">cv. Shenzhen</strain>
        <tissue evidence="2">Stem</tissue>
    </source>
</reference>